<dbReference type="EMBL" id="JQAT01000003">
    <property type="protein sequence ID" value="KRN28347.1"/>
    <property type="molecule type" value="Genomic_DNA"/>
</dbReference>
<protein>
    <submittedName>
        <fullName evidence="2">Uncharacterized protein</fullName>
    </submittedName>
</protein>
<organism evidence="2 3">
    <name type="scientific">Lactobacillus selangorensis</name>
    <dbReference type="NCBI Taxonomy" id="81857"/>
    <lineage>
        <taxon>Bacteria</taxon>
        <taxon>Bacillati</taxon>
        <taxon>Bacillota</taxon>
        <taxon>Bacilli</taxon>
        <taxon>Lactobacillales</taxon>
        <taxon>Lactobacillaceae</taxon>
        <taxon>Lactobacillus</taxon>
    </lineage>
</organism>
<evidence type="ECO:0000313" key="3">
    <source>
        <dbReference type="Proteomes" id="UP000051645"/>
    </source>
</evidence>
<evidence type="ECO:0000313" key="1">
    <source>
        <dbReference type="EMBL" id="KRN28347.1"/>
    </source>
</evidence>
<dbReference type="RefSeq" id="WP_057769314.1">
    <property type="nucleotide sequence ID" value="NZ_JQAT01000003.1"/>
</dbReference>
<dbReference type="PATRIC" id="fig|81857.3.peg.1355"/>
<reference evidence="3 4" key="1">
    <citation type="journal article" date="2015" name="Genome Announc.">
        <title>Expanding the biotechnology potential of lactobacilli through comparative genomics of 213 strains and associated genera.</title>
        <authorList>
            <person name="Sun Z."/>
            <person name="Harris H.M."/>
            <person name="McCann A."/>
            <person name="Guo C."/>
            <person name="Argimon S."/>
            <person name="Zhang W."/>
            <person name="Yang X."/>
            <person name="Jeffery I.B."/>
            <person name="Cooney J.C."/>
            <person name="Kagawa T.F."/>
            <person name="Liu W."/>
            <person name="Song Y."/>
            <person name="Salvetti E."/>
            <person name="Wrobel A."/>
            <person name="Rasinkangas P."/>
            <person name="Parkhill J."/>
            <person name="Rea M.C."/>
            <person name="O'Sullivan O."/>
            <person name="Ritari J."/>
            <person name="Douillard F.P."/>
            <person name="Paul Ross R."/>
            <person name="Yang R."/>
            <person name="Briner A.E."/>
            <person name="Felis G.E."/>
            <person name="de Vos W.M."/>
            <person name="Barrangou R."/>
            <person name="Klaenhammer T.R."/>
            <person name="Caufield P.W."/>
            <person name="Cui Y."/>
            <person name="Zhang H."/>
            <person name="O'Toole P.W."/>
        </authorList>
    </citation>
    <scope>NUCLEOTIDE SEQUENCE [LARGE SCALE GENOMIC DNA]</scope>
    <source>
        <strain evidence="1 4">ATCC BAA-66</strain>
        <strain evidence="2 3">DSM 13344</strain>
    </source>
</reference>
<dbReference type="AlphaFoldDB" id="A0A0R2FTV4"/>
<keyword evidence="3" id="KW-1185">Reference proteome</keyword>
<comment type="caution">
    <text evidence="2">The sequence shown here is derived from an EMBL/GenBank/DDBJ whole genome shotgun (WGS) entry which is preliminary data.</text>
</comment>
<evidence type="ECO:0000313" key="4">
    <source>
        <dbReference type="Proteomes" id="UP000051751"/>
    </source>
</evidence>
<dbReference type="Proteomes" id="UP000051751">
    <property type="component" value="Unassembled WGS sequence"/>
</dbReference>
<gene>
    <name evidence="1" type="ORF">IV38_GL001346</name>
    <name evidence="2" type="ORF">IV40_GL001133</name>
</gene>
<proteinExistence type="predicted"/>
<accession>A0A0R2FTV4</accession>
<dbReference type="Proteomes" id="UP000051645">
    <property type="component" value="Unassembled WGS sequence"/>
</dbReference>
<dbReference type="STRING" id="81857.IV38_GL001346"/>
<evidence type="ECO:0000313" key="2">
    <source>
        <dbReference type="EMBL" id="KRN31849.1"/>
    </source>
</evidence>
<dbReference type="EMBL" id="JQAZ01000003">
    <property type="protein sequence ID" value="KRN31849.1"/>
    <property type="molecule type" value="Genomic_DNA"/>
</dbReference>
<name>A0A0R2FTV4_9LACO</name>
<sequence length="149" mass="16290">MRKIWLSILAVLVILGVAGAVMYKPIQNTVQNAITADANQQKAKQSASESKLALNQFKHINVALKKKMKKAATDKAYAISTATEMDGKSKKANQFLIDKAYSDSRFDQVRSDMQAGDVDAAKADLKKLEANGTINEIVQAYHQSQSSSQ</sequence>